<dbReference type="AlphaFoldDB" id="A0A3B9H064"/>
<sequence>MPAASICKEASMSETQMAGPPATPPPNPLTQLLPQRSAGLKLLLVCALALLMAIPALFVFGVVQDRRMGADRALEQISDSIGGRQSLLGPVLVLPYAKAVGPLTSDRQVFGHVIVFAETGDAKADIDVSERRRGIHSIPVFDASVSFRAKFDPAKLRDNLPDGAEPIWVDARLYLGVSDMRGIREAFLVTANGKDVSMEPALQTAPGQNGYTPVPRADIRLAGGRIEGLETENRPLEIAARIRITGADRFAIGPFAKDTSMTLTSNWNDPSFQGGKLPDRHNVGEKGVGGFTASWRVPYLARGIPGAGTNIDLSEVNAPGWRDMAVRFIKQVSPYQSVERALKYAAMFIGFVFLAWFLFEVTSGARAHPAQYVLVGLAQSIFYILLLAFSERIGFDAAFVIAATMTVGLISAYATSVFRSRKYGLRALGILTGIYSLIYVLMRAESQALLAGALASFAAIALTMYMTRNIDWYGSRVSRTPA</sequence>
<protein>
    <submittedName>
        <fullName evidence="3">Cell envelope integrity protein CreD</fullName>
    </submittedName>
</protein>
<feature type="transmembrane region" description="Helical" evidence="2">
    <location>
        <begin position="397"/>
        <end position="417"/>
    </location>
</feature>
<keyword evidence="2" id="KW-0472">Membrane</keyword>
<dbReference type="PANTHER" id="PTHR30092">
    <property type="entry name" value="INNER MEMBRANE PROTEIN CRED"/>
    <property type="match status" value="1"/>
</dbReference>
<feature type="region of interest" description="Disordered" evidence="1">
    <location>
        <begin position="1"/>
        <end position="30"/>
    </location>
</feature>
<evidence type="ECO:0000256" key="2">
    <source>
        <dbReference type="SAM" id="Phobius"/>
    </source>
</evidence>
<feature type="transmembrane region" description="Helical" evidence="2">
    <location>
        <begin position="371"/>
        <end position="390"/>
    </location>
</feature>
<comment type="caution">
    <text evidence="3">The sequence shown here is derived from an EMBL/GenBank/DDBJ whole genome shotgun (WGS) entry which is preliminary data.</text>
</comment>
<evidence type="ECO:0000313" key="3">
    <source>
        <dbReference type="EMBL" id="HAE28089.1"/>
    </source>
</evidence>
<feature type="transmembrane region" description="Helical" evidence="2">
    <location>
        <begin position="42"/>
        <end position="63"/>
    </location>
</feature>
<dbReference type="InterPro" id="IPR010364">
    <property type="entry name" value="Uncharacterised_IM_CreD"/>
</dbReference>
<feature type="transmembrane region" description="Helical" evidence="2">
    <location>
        <begin position="423"/>
        <end position="441"/>
    </location>
</feature>
<dbReference type="PANTHER" id="PTHR30092:SF0">
    <property type="entry name" value="INNER MEMBRANE PROTEIN CRED"/>
    <property type="match status" value="1"/>
</dbReference>
<reference evidence="3 4" key="1">
    <citation type="journal article" date="2018" name="Nat. Biotechnol.">
        <title>A standardized bacterial taxonomy based on genome phylogeny substantially revises the tree of life.</title>
        <authorList>
            <person name="Parks D.H."/>
            <person name="Chuvochina M."/>
            <person name="Waite D.W."/>
            <person name="Rinke C."/>
            <person name="Skarshewski A."/>
            <person name="Chaumeil P.A."/>
            <person name="Hugenholtz P."/>
        </authorList>
    </citation>
    <scope>NUCLEOTIDE SEQUENCE [LARGE SCALE GENOMIC DNA]</scope>
    <source>
        <strain evidence="3">UBA8733</strain>
    </source>
</reference>
<dbReference type="PIRSF" id="PIRSF004548">
    <property type="entry name" value="CreD"/>
    <property type="match status" value="1"/>
</dbReference>
<name>A0A3B9H064_9PROT</name>
<keyword evidence="2" id="KW-0812">Transmembrane</keyword>
<dbReference type="Proteomes" id="UP000259610">
    <property type="component" value="Unassembled WGS sequence"/>
</dbReference>
<organism evidence="3 4">
    <name type="scientific">Hyphomonas adhaerens</name>
    <dbReference type="NCBI Taxonomy" id="81029"/>
    <lineage>
        <taxon>Bacteria</taxon>
        <taxon>Pseudomonadati</taxon>
        <taxon>Pseudomonadota</taxon>
        <taxon>Alphaproteobacteria</taxon>
        <taxon>Hyphomonadales</taxon>
        <taxon>Hyphomonadaceae</taxon>
        <taxon>Hyphomonas</taxon>
    </lineage>
</organism>
<evidence type="ECO:0000256" key="1">
    <source>
        <dbReference type="SAM" id="MobiDB-lite"/>
    </source>
</evidence>
<dbReference type="NCBIfam" id="NF008712">
    <property type="entry name" value="PRK11715.1-1"/>
    <property type="match status" value="1"/>
</dbReference>
<gene>
    <name evidence="3" type="ORF">DCG58_13075</name>
</gene>
<evidence type="ECO:0000313" key="4">
    <source>
        <dbReference type="Proteomes" id="UP000259610"/>
    </source>
</evidence>
<feature type="transmembrane region" description="Helical" evidence="2">
    <location>
        <begin position="341"/>
        <end position="359"/>
    </location>
</feature>
<proteinExistence type="predicted"/>
<keyword evidence="2" id="KW-1133">Transmembrane helix</keyword>
<dbReference type="Pfam" id="PF06123">
    <property type="entry name" value="CreD"/>
    <property type="match status" value="1"/>
</dbReference>
<dbReference type="EMBL" id="DMAN01000293">
    <property type="protein sequence ID" value="HAE28089.1"/>
    <property type="molecule type" value="Genomic_DNA"/>
</dbReference>
<accession>A0A3B9H064</accession>
<dbReference type="GO" id="GO:0005886">
    <property type="term" value="C:plasma membrane"/>
    <property type="evidence" value="ECO:0007669"/>
    <property type="project" value="TreeGrafter"/>
</dbReference>
<feature type="transmembrane region" description="Helical" evidence="2">
    <location>
        <begin position="448"/>
        <end position="466"/>
    </location>
</feature>